<reference evidence="2" key="1">
    <citation type="journal article" date="2022" name="bioRxiv">
        <title>Sequencing and chromosome-scale assembly of the giantPleurodeles waltlgenome.</title>
        <authorList>
            <person name="Brown T."/>
            <person name="Elewa A."/>
            <person name="Iarovenko S."/>
            <person name="Subramanian E."/>
            <person name="Araus A.J."/>
            <person name="Petzold A."/>
            <person name="Susuki M."/>
            <person name="Suzuki K.-i.T."/>
            <person name="Hayashi T."/>
            <person name="Toyoda A."/>
            <person name="Oliveira C."/>
            <person name="Osipova E."/>
            <person name="Leigh N.D."/>
            <person name="Simon A."/>
            <person name="Yun M.H."/>
        </authorList>
    </citation>
    <scope>NUCLEOTIDE SEQUENCE</scope>
    <source>
        <strain evidence="2">20211129_DDA</strain>
        <tissue evidence="2">Liver</tissue>
    </source>
</reference>
<gene>
    <name evidence="2" type="ORF">NDU88_003081</name>
</gene>
<sequence length="93" mass="9962">MVTACHGERQVTKNILHFKRAGAPVDVRQGEEEDVVGEAGGEINDGSGGQEDPVTLCISPKGREVGMRGIIFGPTRLPDSGSETLHAKRHQNE</sequence>
<feature type="region of interest" description="Disordered" evidence="1">
    <location>
        <begin position="73"/>
        <end position="93"/>
    </location>
</feature>
<dbReference type="EMBL" id="JANPWB010000004">
    <property type="protein sequence ID" value="KAJ1193785.1"/>
    <property type="molecule type" value="Genomic_DNA"/>
</dbReference>
<evidence type="ECO:0000313" key="2">
    <source>
        <dbReference type="EMBL" id="KAJ1193785.1"/>
    </source>
</evidence>
<feature type="region of interest" description="Disordered" evidence="1">
    <location>
        <begin position="25"/>
        <end position="53"/>
    </location>
</feature>
<dbReference type="Proteomes" id="UP001066276">
    <property type="component" value="Chromosome 2_2"/>
</dbReference>
<evidence type="ECO:0000313" key="3">
    <source>
        <dbReference type="Proteomes" id="UP001066276"/>
    </source>
</evidence>
<keyword evidence="3" id="KW-1185">Reference proteome</keyword>
<protein>
    <submittedName>
        <fullName evidence="2">Uncharacterized protein</fullName>
    </submittedName>
</protein>
<comment type="caution">
    <text evidence="2">The sequence shown here is derived from an EMBL/GenBank/DDBJ whole genome shotgun (WGS) entry which is preliminary data.</text>
</comment>
<organism evidence="2 3">
    <name type="scientific">Pleurodeles waltl</name>
    <name type="common">Iberian ribbed newt</name>
    <dbReference type="NCBI Taxonomy" id="8319"/>
    <lineage>
        <taxon>Eukaryota</taxon>
        <taxon>Metazoa</taxon>
        <taxon>Chordata</taxon>
        <taxon>Craniata</taxon>
        <taxon>Vertebrata</taxon>
        <taxon>Euteleostomi</taxon>
        <taxon>Amphibia</taxon>
        <taxon>Batrachia</taxon>
        <taxon>Caudata</taxon>
        <taxon>Salamandroidea</taxon>
        <taxon>Salamandridae</taxon>
        <taxon>Pleurodelinae</taxon>
        <taxon>Pleurodeles</taxon>
    </lineage>
</organism>
<proteinExistence type="predicted"/>
<name>A0AAV7V0A8_PLEWA</name>
<accession>A0AAV7V0A8</accession>
<evidence type="ECO:0000256" key="1">
    <source>
        <dbReference type="SAM" id="MobiDB-lite"/>
    </source>
</evidence>
<dbReference type="AlphaFoldDB" id="A0AAV7V0A8"/>